<gene>
    <name evidence="2" type="ORF">NDU88_003782</name>
</gene>
<name>A0AAV7WTP2_PLEWA</name>
<reference evidence="2" key="1">
    <citation type="journal article" date="2022" name="bioRxiv">
        <title>Sequencing and chromosome-scale assembly of the giantPleurodeles waltlgenome.</title>
        <authorList>
            <person name="Brown T."/>
            <person name="Elewa A."/>
            <person name="Iarovenko S."/>
            <person name="Subramanian E."/>
            <person name="Araus A.J."/>
            <person name="Petzold A."/>
            <person name="Susuki M."/>
            <person name="Suzuki K.-i.T."/>
            <person name="Hayashi T."/>
            <person name="Toyoda A."/>
            <person name="Oliveira C."/>
            <person name="Osipova E."/>
            <person name="Leigh N.D."/>
            <person name="Simon A."/>
            <person name="Yun M.H."/>
        </authorList>
    </citation>
    <scope>NUCLEOTIDE SEQUENCE</scope>
    <source>
        <strain evidence="2">20211129_DDA</strain>
        <tissue evidence="2">Liver</tissue>
    </source>
</reference>
<organism evidence="2 3">
    <name type="scientific">Pleurodeles waltl</name>
    <name type="common">Iberian ribbed newt</name>
    <dbReference type="NCBI Taxonomy" id="8319"/>
    <lineage>
        <taxon>Eukaryota</taxon>
        <taxon>Metazoa</taxon>
        <taxon>Chordata</taxon>
        <taxon>Craniata</taxon>
        <taxon>Vertebrata</taxon>
        <taxon>Euteleostomi</taxon>
        <taxon>Amphibia</taxon>
        <taxon>Batrachia</taxon>
        <taxon>Caudata</taxon>
        <taxon>Salamandroidea</taxon>
        <taxon>Salamandridae</taxon>
        <taxon>Pleurodelinae</taxon>
        <taxon>Pleurodeles</taxon>
    </lineage>
</organism>
<proteinExistence type="predicted"/>
<accession>A0AAV7WTP2</accession>
<feature type="compositionally biased region" description="Basic and acidic residues" evidence="1">
    <location>
        <begin position="35"/>
        <end position="53"/>
    </location>
</feature>
<evidence type="ECO:0000256" key="1">
    <source>
        <dbReference type="SAM" id="MobiDB-lite"/>
    </source>
</evidence>
<evidence type="ECO:0000313" key="2">
    <source>
        <dbReference type="EMBL" id="KAJ1216176.1"/>
    </source>
</evidence>
<feature type="region of interest" description="Disordered" evidence="1">
    <location>
        <begin position="1"/>
        <end position="121"/>
    </location>
</feature>
<sequence length="121" mass="13007">MPKRRQRAHGPIPGSVINWGPEGVGGSGQAAEELTEQRAVRCSGREADLRLGETSRPAPQRNWVRGAPLGLESREPSPGGPSNRDKQQRAGQDGARELMTVALPWPSGEPGVGPRGPSEWW</sequence>
<evidence type="ECO:0000313" key="3">
    <source>
        <dbReference type="Proteomes" id="UP001066276"/>
    </source>
</evidence>
<protein>
    <submittedName>
        <fullName evidence="2">Uncharacterized protein</fullName>
    </submittedName>
</protein>
<dbReference type="AlphaFoldDB" id="A0AAV7WTP2"/>
<keyword evidence="3" id="KW-1185">Reference proteome</keyword>
<dbReference type="EMBL" id="JANPWB010000001">
    <property type="protein sequence ID" value="KAJ1216176.1"/>
    <property type="molecule type" value="Genomic_DNA"/>
</dbReference>
<dbReference type="Proteomes" id="UP001066276">
    <property type="component" value="Chromosome 1_1"/>
</dbReference>
<comment type="caution">
    <text evidence="2">The sequence shown here is derived from an EMBL/GenBank/DDBJ whole genome shotgun (WGS) entry which is preliminary data.</text>
</comment>